<evidence type="ECO:0000259" key="10">
    <source>
        <dbReference type="PROSITE" id="PS00745"/>
    </source>
</evidence>
<evidence type="ECO:0000256" key="9">
    <source>
        <dbReference type="SAM" id="MobiDB-lite"/>
    </source>
</evidence>
<dbReference type="Gene3D" id="3.30.70.1660">
    <property type="match status" value="1"/>
</dbReference>
<evidence type="ECO:0000256" key="6">
    <source>
        <dbReference type="ARBA" id="ARBA00022917"/>
    </source>
</evidence>
<dbReference type="Gene3D" id="6.10.140.1950">
    <property type="match status" value="1"/>
</dbReference>
<dbReference type="InterPro" id="IPR045853">
    <property type="entry name" value="Pep_chain_release_fac_I_sf"/>
</dbReference>
<dbReference type="Proteomes" id="UP000318307">
    <property type="component" value="Unassembled WGS sequence"/>
</dbReference>
<dbReference type="PROSITE" id="PS00745">
    <property type="entry name" value="RF_PROK_I"/>
    <property type="match status" value="1"/>
</dbReference>
<comment type="function">
    <text evidence="1 7">Peptide chain release factor 1 directs the termination of translation in response to the peptide chain termination codons UAG and UAA.</text>
</comment>
<feature type="domain" description="Prokaryotic-type class I peptide chain release factors" evidence="10">
    <location>
        <begin position="237"/>
        <end position="253"/>
    </location>
</feature>
<comment type="caution">
    <text evidence="11">The sequence shown here is derived from an EMBL/GenBank/DDBJ whole genome shotgun (WGS) entry which is preliminary data.</text>
</comment>
<keyword evidence="6 7" id="KW-0648">Protein biosynthesis</keyword>
<dbReference type="Pfam" id="PF00472">
    <property type="entry name" value="RF-1"/>
    <property type="match status" value="1"/>
</dbReference>
<keyword evidence="4 7" id="KW-0488">Methylation</keyword>
<evidence type="ECO:0000256" key="8">
    <source>
        <dbReference type="NCBIfam" id="TIGR00019"/>
    </source>
</evidence>
<evidence type="ECO:0000256" key="7">
    <source>
        <dbReference type="HAMAP-Rule" id="MF_00093"/>
    </source>
</evidence>
<evidence type="ECO:0000256" key="5">
    <source>
        <dbReference type="ARBA" id="ARBA00022490"/>
    </source>
</evidence>
<evidence type="ECO:0000313" key="11">
    <source>
        <dbReference type="EMBL" id="TWI77431.1"/>
    </source>
</evidence>
<dbReference type="HAMAP" id="MF_00093">
    <property type="entry name" value="Rel_fac_1"/>
    <property type="match status" value="1"/>
</dbReference>
<dbReference type="InterPro" id="IPR004373">
    <property type="entry name" value="RF-1"/>
</dbReference>
<keyword evidence="5 7" id="KW-0963">Cytoplasm</keyword>
<dbReference type="SUPFAM" id="SSF75620">
    <property type="entry name" value="Release factor"/>
    <property type="match status" value="1"/>
</dbReference>
<gene>
    <name evidence="7" type="primary">prfA</name>
    <name evidence="11" type="ORF">LZ24_00241</name>
</gene>
<feature type="region of interest" description="Disordered" evidence="9">
    <location>
        <begin position="296"/>
        <end position="319"/>
    </location>
</feature>
<dbReference type="InterPro" id="IPR000352">
    <property type="entry name" value="Pep_chain_release_fac_I"/>
</dbReference>
<accession>A0A562S7M2</accession>
<name>A0A562S7M2_9BACT</name>
<dbReference type="SMART" id="SM00937">
    <property type="entry name" value="PCRF"/>
    <property type="match status" value="1"/>
</dbReference>
<protein>
    <recommendedName>
        <fullName evidence="7 8">Peptide chain release factor 1</fullName>
        <shortName evidence="7">RF-1</shortName>
    </recommendedName>
</protein>
<feature type="compositionally biased region" description="Basic and acidic residues" evidence="9">
    <location>
        <begin position="296"/>
        <end position="306"/>
    </location>
</feature>
<dbReference type="EMBL" id="VLLC01000001">
    <property type="protein sequence ID" value="TWI77431.1"/>
    <property type="molecule type" value="Genomic_DNA"/>
</dbReference>
<dbReference type="FunFam" id="3.30.70.1660:FF:000004">
    <property type="entry name" value="Peptide chain release factor 1"/>
    <property type="match status" value="1"/>
</dbReference>
<dbReference type="InterPro" id="IPR050057">
    <property type="entry name" value="Prokaryotic/Mito_RF"/>
</dbReference>
<dbReference type="InterPro" id="IPR005139">
    <property type="entry name" value="PCRF"/>
</dbReference>
<dbReference type="AlphaFoldDB" id="A0A562S7M2"/>
<feature type="modified residue" description="N5-methylglutamine" evidence="7">
    <location>
        <position position="244"/>
    </location>
</feature>
<dbReference type="Gene3D" id="3.30.160.20">
    <property type="match status" value="1"/>
</dbReference>
<evidence type="ECO:0000313" key="12">
    <source>
        <dbReference type="Proteomes" id="UP000318307"/>
    </source>
</evidence>
<evidence type="ECO:0000256" key="4">
    <source>
        <dbReference type="ARBA" id="ARBA00022481"/>
    </source>
</evidence>
<evidence type="ECO:0000256" key="2">
    <source>
        <dbReference type="ARBA" id="ARBA00004496"/>
    </source>
</evidence>
<dbReference type="NCBIfam" id="TIGR00019">
    <property type="entry name" value="prfA"/>
    <property type="match status" value="1"/>
</dbReference>
<dbReference type="GO" id="GO:0005829">
    <property type="term" value="C:cytosol"/>
    <property type="evidence" value="ECO:0007669"/>
    <property type="project" value="UniProtKB-ARBA"/>
</dbReference>
<comment type="PTM">
    <text evidence="7">Methylated by PrmC. Methylation increases the termination efficiency of RF1.</text>
</comment>
<reference evidence="11 12" key="1">
    <citation type="submission" date="2019-07" db="EMBL/GenBank/DDBJ databases">
        <title>Genome sequencing of 100 strains of the haloalkaliphilic chemolithoautotrophic sulfur-oxidizing bacterium Thioalkalivibrio.</title>
        <authorList>
            <person name="Muyzer G."/>
        </authorList>
    </citation>
    <scope>NUCLEOTIDE SEQUENCE [LARGE SCALE GENOMIC DNA]</scope>
    <source>
        <strain evidence="11 12">ASO4-4</strain>
    </source>
</reference>
<organism evidence="11 12">
    <name type="scientific">Desulfobotulus alkaliphilus</name>
    <dbReference type="NCBI Taxonomy" id="622671"/>
    <lineage>
        <taxon>Bacteria</taxon>
        <taxon>Pseudomonadati</taxon>
        <taxon>Thermodesulfobacteriota</taxon>
        <taxon>Desulfobacteria</taxon>
        <taxon>Desulfobacterales</taxon>
        <taxon>Desulfobacteraceae</taxon>
        <taxon>Desulfobotulus</taxon>
    </lineage>
</organism>
<dbReference type="NCBIfam" id="NF001859">
    <property type="entry name" value="PRK00591.1"/>
    <property type="match status" value="1"/>
</dbReference>
<keyword evidence="12" id="KW-1185">Reference proteome</keyword>
<dbReference type="Pfam" id="PF03462">
    <property type="entry name" value="PCRF"/>
    <property type="match status" value="1"/>
</dbReference>
<evidence type="ECO:0000256" key="3">
    <source>
        <dbReference type="ARBA" id="ARBA00010835"/>
    </source>
</evidence>
<comment type="subcellular location">
    <subcellularLocation>
        <location evidence="2 7">Cytoplasm</location>
    </subcellularLocation>
</comment>
<dbReference type="FunFam" id="3.30.160.20:FF:000004">
    <property type="entry name" value="Peptide chain release factor 1"/>
    <property type="match status" value="1"/>
</dbReference>
<comment type="similarity">
    <text evidence="3 7">Belongs to the prokaryotic/mitochondrial release factor family.</text>
</comment>
<dbReference type="GO" id="GO:0016149">
    <property type="term" value="F:translation release factor activity, codon specific"/>
    <property type="evidence" value="ECO:0007669"/>
    <property type="project" value="UniProtKB-UniRule"/>
</dbReference>
<evidence type="ECO:0000256" key="1">
    <source>
        <dbReference type="ARBA" id="ARBA00002986"/>
    </source>
</evidence>
<dbReference type="PANTHER" id="PTHR43804:SF7">
    <property type="entry name" value="LD18447P"/>
    <property type="match status" value="1"/>
</dbReference>
<dbReference type="PANTHER" id="PTHR43804">
    <property type="entry name" value="LD18447P"/>
    <property type="match status" value="1"/>
</dbReference>
<sequence length="367" mass="41125">MGGTGAEVRCAGMFEKLAGVEDRFMELERLMSDPAVLADREGYQKFLREHAEISELVAVFRSYRDVVREREENTLLLRDADPEIREMAQEEAHRLEALELQLQGELNQLLVPKDPNDGKNVILEIRAGTGGDEAALFAADLFRMYARFAENSGWKVEILDASEPDVGGFKEVVAMIQGRGVYSVMKYESGIHRVQRVPTTETQGRIHTSAVTVAVLPEAEEVDVHVDEKDLRIDTYRSQGAGGQHVNTTDSAVRITHIPTGIVVQCQDEKSQHKNRLKAMQVLRARMYDALVQEQAAKRSADRKEQVGTGDRSGRIRTYNYPQGRVTDHRIGLTLYRLDAVLQGDMAQLVDALRTHYQAEALQHGVA</sequence>
<proteinExistence type="inferred from homology"/>
<dbReference type="FunFam" id="3.30.70.1660:FF:000002">
    <property type="entry name" value="Peptide chain release factor 1"/>
    <property type="match status" value="1"/>
</dbReference>